<dbReference type="EMBL" id="JAAEDH010000032">
    <property type="protein sequence ID" value="MBR0657362.1"/>
    <property type="molecule type" value="Genomic_DNA"/>
</dbReference>
<feature type="transmembrane region" description="Helical" evidence="1">
    <location>
        <begin position="82"/>
        <end position="103"/>
    </location>
</feature>
<feature type="transmembrane region" description="Helical" evidence="1">
    <location>
        <begin position="47"/>
        <end position="70"/>
    </location>
</feature>
<comment type="caution">
    <text evidence="3">The sequence shown here is derived from an EMBL/GenBank/DDBJ whole genome shotgun (WGS) entry which is preliminary data.</text>
</comment>
<dbReference type="RefSeq" id="WP_211876224.1">
    <property type="nucleotide sequence ID" value="NZ_JAAEDH010000032.1"/>
</dbReference>
<dbReference type="AlphaFoldDB" id="A0AAF1JYW3"/>
<keyword evidence="1" id="KW-0812">Transmembrane</keyword>
<evidence type="ECO:0000313" key="4">
    <source>
        <dbReference type="Proteomes" id="UP001196068"/>
    </source>
</evidence>
<evidence type="ECO:0000256" key="1">
    <source>
        <dbReference type="SAM" id="Phobius"/>
    </source>
</evidence>
<gene>
    <name evidence="3" type="ORF">GXW79_19965</name>
</gene>
<sequence length="151" mass="16032">MLSPLYALHLLGAVIWVGGMAFALFALRPAAHATLEGAQRLALMQLVYRRFFLIVWHAMPIVIATGYAILFLRYGGFAGVGWHVHVMNLTGLIMAGIFVAIALGPLKRMKAARAGGDNAAAAGALDQVRKLVTLNLALGLLTIAVAGWGRA</sequence>
<evidence type="ECO:0000259" key="2">
    <source>
        <dbReference type="Pfam" id="PF05425"/>
    </source>
</evidence>
<accession>A0AAF1JYW3</accession>
<reference evidence="3" key="1">
    <citation type="submission" date="2020-01" db="EMBL/GenBank/DDBJ databases">
        <authorList>
            <person name="Rat A."/>
        </authorList>
    </citation>
    <scope>NUCLEOTIDE SEQUENCE</scope>
    <source>
        <strain evidence="3">LMG 28251</strain>
    </source>
</reference>
<reference evidence="3" key="2">
    <citation type="journal article" date="2021" name="Syst. Appl. Microbiol.">
        <title>Roseomonas hellenica sp. nov., isolated from roots of wild-growing Alkanna tinctoria.</title>
        <authorList>
            <person name="Rat A."/>
            <person name="Naranjo H.D."/>
            <person name="Lebbe L."/>
            <person name="Cnockaert M."/>
            <person name="Krigas N."/>
            <person name="Grigoriadou K."/>
            <person name="Maloupa E."/>
            <person name="Willems A."/>
        </authorList>
    </citation>
    <scope>NUCLEOTIDE SEQUENCE</scope>
    <source>
        <strain evidence="3">LMG 28251</strain>
    </source>
</reference>
<keyword evidence="1" id="KW-1133">Transmembrane helix</keyword>
<proteinExistence type="predicted"/>
<feature type="transmembrane region" description="Helical" evidence="1">
    <location>
        <begin position="6"/>
        <end position="27"/>
    </location>
</feature>
<keyword evidence="4" id="KW-1185">Reference proteome</keyword>
<dbReference type="InterPro" id="IPR008457">
    <property type="entry name" value="Cu-R_CopD_dom"/>
</dbReference>
<keyword evidence="1" id="KW-0472">Membrane</keyword>
<dbReference type="Pfam" id="PF05425">
    <property type="entry name" value="CopD"/>
    <property type="match status" value="1"/>
</dbReference>
<dbReference type="Proteomes" id="UP001196068">
    <property type="component" value="Unassembled WGS sequence"/>
</dbReference>
<feature type="domain" description="Copper resistance protein D" evidence="2">
    <location>
        <begin position="47"/>
        <end position="148"/>
    </location>
</feature>
<name>A0AAF1JYW3_9PROT</name>
<organism evidence="3 4">
    <name type="scientific">Plastoroseomonas arctica</name>
    <dbReference type="NCBI Taxonomy" id="1509237"/>
    <lineage>
        <taxon>Bacteria</taxon>
        <taxon>Pseudomonadati</taxon>
        <taxon>Pseudomonadota</taxon>
        <taxon>Alphaproteobacteria</taxon>
        <taxon>Acetobacterales</taxon>
        <taxon>Acetobacteraceae</taxon>
        <taxon>Plastoroseomonas</taxon>
    </lineage>
</organism>
<dbReference type="GO" id="GO:0016020">
    <property type="term" value="C:membrane"/>
    <property type="evidence" value="ECO:0007669"/>
    <property type="project" value="InterPro"/>
</dbReference>
<protein>
    <recommendedName>
        <fullName evidence="2">Copper resistance protein D domain-containing protein</fullName>
    </recommendedName>
</protein>
<feature type="transmembrane region" description="Helical" evidence="1">
    <location>
        <begin position="131"/>
        <end position="149"/>
    </location>
</feature>
<evidence type="ECO:0000313" key="3">
    <source>
        <dbReference type="EMBL" id="MBR0657362.1"/>
    </source>
</evidence>